<proteinExistence type="predicted"/>
<name>A0ABW3Q994_9BACT</name>
<comment type="caution">
    <text evidence="1">The sequence shown here is derived from an EMBL/GenBank/DDBJ whole genome shotgun (WGS) entry which is preliminary data.</text>
</comment>
<dbReference type="Proteomes" id="UP001597116">
    <property type="component" value="Unassembled WGS sequence"/>
</dbReference>
<accession>A0ABW3Q994</accession>
<gene>
    <name evidence="1" type="ORF">ACFQ4C_12740</name>
</gene>
<sequence length="67" mass="7803">MAMNTDELKPLWRAYRERIGAESQWHEEELLELVKTVTPADPWYKMHRHALLNFCVSCLLLGITSGC</sequence>
<organism evidence="1 2">
    <name type="scientific">Larkinella insperata</name>
    <dbReference type="NCBI Taxonomy" id="332158"/>
    <lineage>
        <taxon>Bacteria</taxon>
        <taxon>Pseudomonadati</taxon>
        <taxon>Bacteroidota</taxon>
        <taxon>Cytophagia</taxon>
        <taxon>Cytophagales</taxon>
        <taxon>Spirosomataceae</taxon>
        <taxon>Larkinella</taxon>
    </lineage>
</organism>
<dbReference type="RefSeq" id="WP_265992491.1">
    <property type="nucleotide sequence ID" value="NZ_CP110973.1"/>
</dbReference>
<evidence type="ECO:0000313" key="1">
    <source>
        <dbReference type="EMBL" id="MFD1141986.1"/>
    </source>
</evidence>
<keyword evidence="2" id="KW-1185">Reference proteome</keyword>
<protein>
    <submittedName>
        <fullName evidence="1">Uncharacterized protein</fullName>
    </submittedName>
</protein>
<reference evidence="2" key="1">
    <citation type="journal article" date="2019" name="Int. J. Syst. Evol. Microbiol.">
        <title>The Global Catalogue of Microorganisms (GCM) 10K type strain sequencing project: providing services to taxonomists for standard genome sequencing and annotation.</title>
        <authorList>
            <consortium name="The Broad Institute Genomics Platform"/>
            <consortium name="The Broad Institute Genome Sequencing Center for Infectious Disease"/>
            <person name="Wu L."/>
            <person name="Ma J."/>
        </authorList>
    </citation>
    <scope>NUCLEOTIDE SEQUENCE [LARGE SCALE GENOMIC DNA]</scope>
    <source>
        <strain evidence="2">CCUG 55608</strain>
    </source>
</reference>
<evidence type="ECO:0000313" key="2">
    <source>
        <dbReference type="Proteomes" id="UP001597116"/>
    </source>
</evidence>
<dbReference type="EMBL" id="JBHTLP010000008">
    <property type="protein sequence ID" value="MFD1141986.1"/>
    <property type="molecule type" value="Genomic_DNA"/>
</dbReference>